<dbReference type="InterPro" id="IPR053167">
    <property type="entry name" value="Spore_coat_component"/>
</dbReference>
<feature type="domain" description="Spore coat protein U/FanG" evidence="2">
    <location>
        <begin position="21"/>
        <end position="156"/>
    </location>
</feature>
<feature type="domain" description="Spore coat protein U/FanG" evidence="2">
    <location>
        <begin position="182"/>
        <end position="315"/>
    </location>
</feature>
<dbReference type="InterPro" id="IPR007893">
    <property type="entry name" value="Spore_coat_U/FanG"/>
</dbReference>
<reference evidence="3 4" key="1">
    <citation type="submission" date="2020-03" db="EMBL/GenBank/DDBJ databases">
        <title>Genomic Encyclopedia of Type Strains, Phase IV (KMG-IV): sequencing the most valuable type-strain genomes for metagenomic binning, comparative biology and taxonomic classification.</title>
        <authorList>
            <person name="Goeker M."/>
        </authorList>
    </citation>
    <scope>NUCLEOTIDE SEQUENCE [LARGE SCALE GENOMIC DNA]</scope>
    <source>
        <strain evidence="3 4">DSM 27651</strain>
    </source>
</reference>
<dbReference type="PANTHER" id="PTHR37089:SF1">
    <property type="entry name" value="MEMBRANE PROTEIN"/>
    <property type="match status" value="1"/>
</dbReference>
<dbReference type="Proteomes" id="UP000734218">
    <property type="component" value="Unassembled WGS sequence"/>
</dbReference>
<gene>
    <name evidence="3" type="ORF">GGR88_001739</name>
</gene>
<evidence type="ECO:0000313" key="4">
    <source>
        <dbReference type="Proteomes" id="UP000734218"/>
    </source>
</evidence>
<dbReference type="EMBL" id="JAATJE010000001">
    <property type="protein sequence ID" value="NJC34265.1"/>
    <property type="molecule type" value="Genomic_DNA"/>
</dbReference>
<accession>A0ABX0XNJ1</accession>
<protein>
    <submittedName>
        <fullName evidence="3">Spore coat protein U-like protein</fullName>
    </submittedName>
</protein>
<dbReference type="PANTHER" id="PTHR37089">
    <property type="entry name" value="PROTEIN U-RELATED"/>
    <property type="match status" value="1"/>
</dbReference>
<evidence type="ECO:0000313" key="3">
    <source>
        <dbReference type="EMBL" id="NJC34265.1"/>
    </source>
</evidence>
<keyword evidence="1" id="KW-0732">Signal</keyword>
<feature type="chain" id="PRO_5046246321" evidence="1">
    <location>
        <begin position="24"/>
        <end position="319"/>
    </location>
</feature>
<organism evidence="3 4">
    <name type="scientific">Sphingomonas jejuensis</name>
    <dbReference type="NCBI Taxonomy" id="904715"/>
    <lineage>
        <taxon>Bacteria</taxon>
        <taxon>Pseudomonadati</taxon>
        <taxon>Pseudomonadota</taxon>
        <taxon>Alphaproteobacteria</taxon>
        <taxon>Sphingomonadales</taxon>
        <taxon>Sphingomonadaceae</taxon>
        <taxon>Sphingomonas</taxon>
    </lineage>
</organism>
<sequence>MPLMLRILLAALLAVIGGTEARAACSVAPAGSLLFADSSTFDVREAKVAQVSGSGGLTCNGSVLTVISSDYARATATSANGFQLRSSSGVTLPYRLSADSGGTYSFNTTPTINYMNPALLSLLGILSQDSFRTPLFATLTGAGNVPAGVYEDTVTIVWNYTICRGVGALGVCVLAETGSNKTTTITVRVTVTKDCRVAANALEFGSAPLAGQFAPVSQAVLVDCSLGAAYTVSFSAGASGASRPWRAMSSGAGDRLEYNIYRPDGSTIWDEANPAPAAQVGTGAVVPGQVQAFVARINPAQPTPRAGRYTDTVSVVIGF</sequence>
<keyword evidence="4" id="KW-1185">Reference proteome</keyword>
<dbReference type="Pfam" id="PF05229">
    <property type="entry name" value="SCPU"/>
    <property type="match status" value="2"/>
</dbReference>
<proteinExistence type="predicted"/>
<feature type="signal peptide" evidence="1">
    <location>
        <begin position="1"/>
        <end position="23"/>
    </location>
</feature>
<name>A0ABX0XNJ1_9SPHN</name>
<dbReference type="SMART" id="SM00972">
    <property type="entry name" value="SCPU"/>
    <property type="match status" value="2"/>
</dbReference>
<evidence type="ECO:0000256" key="1">
    <source>
        <dbReference type="SAM" id="SignalP"/>
    </source>
</evidence>
<comment type="caution">
    <text evidence="3">The sequence shown here is derived from an EMBL/GenBank/DDBJ whole genome shotgun (WGS) entry which is preliminary data.</text>
</comment>
<evidence type="ECO:0000259" key="2">
    <source>
        <dbReference type="Pfam" id="PF05229"/>
    </source>
</evidence>